<dbReference type="EMBL" id="SWLE01000017">
    <property type="protein sequence ID" value="TNM89366.1"/>
    <property type="molecule type" value="Genomic_DNA"/>
</dbReference>
<dbReference type="AlphaFoldDB" id="A0A4Z2BD61"/>
<gene>
    <name evidence="1" type="ORF">fugu_003600</name>
</gene>
<reference evidence="1 2" key="1">
    <citation type="submission" date="2019-04" db="EMBL/GenBank/DDBJ databases">
        <title>The sequence and de novo assembly of Takifugu bimaculatus genome using PacBio and Hi-C technologies.</title>
        <authorList>
            <person name="Xu P."/>
            <person name="Liu B."/>
            <person name="Zhou Z."/>
        </authorList>
    </citation>
    <scope>NUCLEOTIDE SEQUENCE [LARGE SCALE GENOMIC DNA]</scope>
    <source>
        <strain evidence="1">TB-2018</strain>
        <tissue evidence="1">Muscle</tissue>
    </source>
</reference>
<comment type="caution">
    <text evidence="1">The sequence shown here is derived from an EMBL/GenBank/DDBJ whole genome shotgun (WGS) entry which is preliminary data.</text>
</comment>
<sequence length="135" mass="15862">MGNSLPSESSRAKMMLCAVDTQEEYAPLVDIWTKETRCAFRFCYESNWYWMKVVANSLQFEKDGESEPFWFEKKDLKIGDRYGLGFVHESKTWYLSMKCQNKSNNAPEVLTITEKPEDCVEITEEKREPLQQCSF</sequence>
<evidence type="ECO:0000313" key="2">
    <source>
        <dbReference type="Proteomes" id="UP000516260"/>
    </source>
</evidence>
<organism evidence="1 2">
    <name type="scientific">Takifugu bimaculatus</name>
    <dbReference type="NCBI Taxonomy" id="433685"/>
    <lineage>
        <taxon>Eukaryota</taxon>
        <taxon>Metazoa</taxon>
        <taxon>Chordata</taxon>
        <taxon>Craniata</taxon>
        <taxon>Vertebrata</taxon>
        <taxon>Euteleostomi</taxon>
        <taxon>Actinopterygii</taxon>
        <taxon>Neopterygii</taxon>
        <taxon>Teleostei</taxon>
        <taxon>Neoteleostei</taxon>
        <taxon>Acanthomorphata</taxon>
        <taxon>Eupercaria</taxon>
        <taxon>Tetraodontiformes</taxon>
        <taxon>Tetradontoidea</taxon>
        <taxon>Tetraodontidae</taxon>
        <taxon>Takifugu</taxon>
    </lineage>
</organism>
<proteinExistence type="predicted"/>
<accession>A0A4Z2BD61</accession>
<evidence type="ECO:0000313" key="1">
    <source>
        <dbReference type="EMBL" id="TNM89366.1"/>
    </source>
</evidence>
<name>A0A4Z2BD61_9TELE</name>
<keyword evidence="2" id="KW-1185">Reference proteome</keyword>
<dbReference type="Proteomes" id="UP000516260">
    <property type="component" value="Chromosome 4"/>
</dbReference>
<protein>
    <submittedName>
        <fullName evidence="1">Uncharacterized protein</fullName>
    </submittedName>
</protein>